<sequence>MYTCSLEYWDHEFLVLSAGLMPNSQTTTSLIAMSVNTEAVAFMVSYGLSAAASTRVANELGGGNIDKAKHAMFVTLKLCVLLALVVDLALFFGHSAWAGLFSDSTQIIKEFATMMPLLLISFVVDFFQRNFIRGVARGCGWQHLVMFINLATFYFIGMPISWLLAFKFNLHAQGLWMGSICGLACQALGLLLLTLLTKWEKLEDSIKSNRENELLA</sequence>
<keyword evidence="2" id="KW-0812">Transmembrane</keyword>
<accession>A0A3Q7IBT4</accession>
<dbReference type="PANTHER" id="PTHR11206">
    <property type="entry name" value="MULTIDRUG RESISTANCE PROTEIN"/>
    <property type="match status" value="1"/>
</dbReference>
<dbReference type="GO" id="GO:0015297">
    <property type="term" value="F:antiporter activity"/>
    <property type="evidence" value="ECO:0007669"/>
    <property type="project" value="InterPro"/>
</dbReference>
<feature type="transmembrane region" description="Helical" evidence="2">
    <location>
        <begin position="144"/>
        <end position="164"/>
    </location>
</feature>
<evidence type="ECO:0000256" key="2">
    <source>
        <dbReference type="SAM" id="Phobius"/>
    </source>
</evidence>
<evidence type="ECO:0000256" key="1">
    <source>
        <dbReference type="ARBA" id="ARBA00010199"/>
    </source>
</evidence>
<feature type="transmembrane region" description="Helical" evidence="2">
    <location>
        <begin position="111"/>
        <end position="132"/>
    </location>
</feature>
<dbReference type="EnsemblPlants" id="Solyc10g007080.3.1">
    <property type="protein sequence ID" value="Solyc10g007080.3.1"/>
    <property type="gene ID" value="Solyc10g007080.3"/>
</dbReference>
<comment type="similarity">
    <text evidence="1">Belongs to the multi antimicrobial extrusion (MATE) (TC 2.A.66.1) family.</text>
</comment>
<protein>
    <submittedName>
        <fullName evidence="3">Uncharacterized protein</fullName>
    </submittedName>
</protein>
<dbReference type="Pfam" id="PF01554">
    <property type="entry name" value="MatE"/>
    <property type="match status" value="1"/>
</dbReference>
<reference evidence="3" key="1">
    <citation type="journal article" date="2012" name="Nature">
        <title>The tomato genome sequence provides insights into fleshy fruit evolution.</title>
        <authorList>
            <consortium name="Tomato Genome Consortium"/>
        </authorList>
    </citation>
    <scope>NUCLEOTIDE SEQUENCE [LARGE SCALE GENOMIC DNA]</scope>
    <source>
        <strain evidence="3">cv. Heinz 1706</strain>
    </source>
</reference>
<dbReference type="InterPro" id="IPR002528">
    <property type="entry name" value="MATE_fam"/>
</dbReference>
<keyword evidence="2" id="KW-1133">Transmembrane helix</keyword>
<feature type="transmembrane region" description="Helical" evidence="2">
    <location>
        <begin position="78"/>
        <end position="99"/>
    </location>
</feature>
<evidence type="ECO:0000313" key="4">
    <source>
        <dbReference type="Proteomes" id="UP000004994"/>
    </source>
</evidence>
<dbReference type="AlphaFoldDB" id="A0A3Q7IBT4"/>
<dbReference type="OMA" id="AVGHNIW"/>
<name>A0A3Q7IBT4_SOLLC</name>
<evidence type="ECO:0000313" key="3">
    <source>
        <dbReference type="EnsemblPlants" id="Solyc10g007080.3.1"/>
    </source>
</evidence>
<reference evidence="3" key="2">
    <citation type="submission" date="2019-01" db="UniProtKB">
        <authorList>
            <consortium name="EnsemblPlants"/>
        </authorList>
    </citation>
    <scope>IDENTIFICATION</scope>
    <source>
        <strain evidence="3">cv. Heinz 1706</strain>
    </source>
</reference>
<dbReference type="Proteomes" id="UP000004994">
    <property type="component" value="Chromosome 10"/>
</dbReference>
<dbReference type="GO" id="GO:0022857">
    <property type="term" value="F:transmembrane transporter activity"/>
    <property type="evidence" value="ECO:0000318"/>
    <property type="project" value="GO_Central"/>
</dbReference>
<dbReference type="GO" id="GO:0042910">
    <property type="term" value="F:xenobiotic transmembrane transporter activity"/>
    <property type="evidence" value="ECO:0007669"/>
    <property type="project" value="InterPro"/>
</dbReference>
<proteinExistence type="inferred from homology"/>
<keyword evidence="4" id="KW-1185">Reference proteome</keyword>
<keyword evidence="2" id="KW-0472">Membrane</keyword>
<dbReference type="InParanoid" id="A0A3Q7IBT4"/>
<dbReference type="Gramene" id="Solyc10g007080.3.1">
    <property type="protein sequence ID" value="Solyc10g007080.3.1"/>
    <property type="gene ID" value="Solyc10g007080.3"/>
</dbReference>
<feature type="transmembrane region" description="Helical" evidence="2">
    <location>
        <begin position="176"/>
        <end position="197"/>
    </location>
</feature>
<dbReference type="GO" id="GO:0016020">
    <property type="term" value="C:membrane"/>
    <property type="evidence" value="ECO:0000318"/>
    <property type="project" value="GO_Central"/>
</dbReference>
<organism evidence="3">
    <name type="scientific">Solanum lycopersicum</name>
    <name type="common">Tomato</name>
    <name type="synonym">Lycopersicon esculentum</name>
    <dbReference type="NCBI Taxonomy" id="4081"/>
    <lineage>
        <taxon>Eukaryota</taxon>
        <taxon>Viridiplantae</taxon>
        <taxon>Streptophyta</taxon>
        <taxon>Embryophyta</taxon>
        <taxon>Tracheophyta</taxon>
        <taxon>Spermatophyta</taxon>
        <taxon>Magnoliopsida</taxon>
        <taxon>eudicotyledons</taxon>
        <taxon>Gunneridae</taxon>
        <taxon>Pentapetalae</taxon>
        <taxon>asterids</taxon>
        <taxon>lamiids</taxon>
        <taxon>Solanales</taxon>
        <taxon>Solanaceae</taxon>
        <taxon>Solanoideae</taxon>
        <taxon>Solaneae</taxon>
        <taxon>Solanum</taxon>
        <taxon>Solanum subgen. Lycopersicon</taxon>
    </lineage>
</organism>